<feature type="region of interest" description="Disordered" evidence="4">
    <location>
        <begin position="2320"/>
        <end position="2416"/>
    </location>
</feature>
<name>A0AAE0PQF7_9TELE</name>
<dbReference type="SUPFAM" id="SSF56672">
    <property type="entry name" value="DNA/RNA polymerases"/>
    <property type="match status" value="2"/>
</dbReference>
<accession>A0AAE0PQF7</accession>
<dbReference type="PANTHER" id="PTHR37984">
    <property type="entry name" value="PROTEIN CBG26694"/>
    <property type="match status" value="1"/>
</dbReference>
<feature type="compositionally biased region" description="Polar residues" evidence="4">
    <location>
        <begin position="2360"/>
        <end position="2382"/>
    </location>
</feature>
<dbReference type="InterPro" id="IPR043502">
    <property type="entry name" value="DNA/RNA_pol_sf"/>
</dbReference>
<dbReference type="InterPro" id="IPR001584">
    <property type="entry name" value="Integrase_cat-core"/>
</dbReference>
<feature type="domain" description="Reverse transcriptase" evidence="5">
    <location>
        <begin position="121"/>
        <end position="300"/>
    </location>
</feature>
<proteinExistence type="inferred from homology"/>
<organism evidence="7 8">
    <name type="scientific">Hemibagrus guttatus</name>
    <dbReference type="NCBI Taxonomy" id="175788"/>
    <lineage>
        <taxon>Eukaryota</taxon>
        <taxon>Metazoa</taxon>
        <taxon>Chordata</taxon>
        <taxon>Craniata</taxon>
        <taxon>Vertebrata</taxon>
        <taxon>Euteleostomi</taxon>
        <taxon>Actinopterygii</taxon>
        <taxon>Neopterygii</taxon>
        <taxon>Teleostei</taxon>
        <taxon>Ostariophysi</taxon>
        <taxon>Siluriformes</taxon>
        <taxon>Bagridae</taxon>
        <taxon>Hemibagrus</taxon>
    </lineage>
</organism>
<evidence type="ECO:0000313" key="8">
    <source>
        <dbReference type="Proteomes" id="UP001274896"/>
    </source>
</evidence>
<comment type="similarity">
    <text evidence="1">Belongs to the beta type-B retroviral polymerase family. HERV class-II K(HML-2) pol subfamily.</text>
</comment>
<dbReference type="Gene3D" id="1.10.340.70">
    <property type="match status" value="2"/>
</dbReference>
<feature type="domain" description="Integrase catalytic" evidence="6">
    <location>
        <begin position="1985"/>
        <end position="2143"/>
    </location>
</feature>
<evidence type="ECO:0000259" key="5">
    <source>
        <dbReference type="PROSITE" id="PS50878"/>
    </source>
</evidence>
<dbReference type="EC" id="3.1.26.4" evidence="2"/>
<feature type="compositionally biased region" description="Polar residues" evidence="4">
    <location>
        <begin position="2334"/>
        <end position="2351"/>
    </location>
</feature>
<protein>
    <recommendedName>
        <fullName evidence="3">Gypsy retrotransposon integrase-like protein 1</fullName>
        <ecNumber evidence="2">3.1.26.4</ecNumber>
    </recommendedName>
</protein>
<dbReference type="Gene3D" id="3.10.10.10">
    <property type="entry name" value="HIV Type 1 Reverse Transcriptase, subunit A, domain 1"/>
    <property type="match status" value="2"/>
</dbReference>
<dbReference type="PANTHER" id="PTHR37984:SF15">
    <property type="entry name" value="INTEGRASE CATALYTIC DOMAIN-CONTAINING PROTEIN"/>
    <property type="match status" value="1"/>
</dbReference>
<dbReference type="PROSITE" id="PS50878">
    <property type="entry name" value="RT_POL"/>
    <property type="match status" value="2"/>
</dbReference>
<dbReference type="Gene3D" id="3.30.70.270">
    <property type="match status" value="4"/>
</dbReference>
<feature type="region of interest" description="Disordered" evidence="4">
    <location>
        <begin position="1119"/>
        <end position="1176"/>
    </location>
</feature>
<evidence type="ECO:0000259" key="6">
    <source>
        <dbReference type="PROSITE" id="PS50994"/>
    </source>
</evidence>
<dbReference type="SUPFAM" id="SSF53098">
    <property type="entry name" value="Ribonuclease H-like"/>
    <property type="match status" value="2"/>
</dbReference>
<reference evidence="7" key="1">
    <citation type="submission" date="2023-06" db="EMBL/GenBank/DDBJ databases">
        <title>Male Hemibagrus guttatus genome.</title>
        <authorList>
            <person name="Bian C."/>
        </authorList>
    </citation>
    <scope>NUCLEOTIDE SEQUENCE</scope>
    <source>
        <strain evidence="7">Male_cb2023</strain>
        <tissue evidence="7">Muscle</tissue>
    </source>
</reference>
<dbReference type="CDD" id="cd09274">
    <property type="entry name" value="RNase_HI_RT_Ty3"/>
    <property type="match status" value="2"/>
</dbReference>
<dbReference type="InterPro" id="IPR043128">
    <property type="entry name" value="Rev_trsase/Diguanyl_cyclase"/>
</dbReference>
<dbReference type="FunFam" id="1.10.340.70:FF:000001">
    <property type="entry name" value="Retrovirus-related Pol polyprotein from transposon gypsy-like Protein"/>
    <property type="match status" value="2"/>
</dbReference>
<dbReference type="Gene3D" id="3.10.20.370">
    <property type="match status" value="2"/>
</dbReference>
<evidence type="ECO:0000256" key="1">
    <source>
        <dbReference type="ARBA" id="ARBA00010879"/>
    </source>
</evidence>
<dbReference type="FunFam" id="3.30.420.10:FF:000032">
    <property type="entry name" value="Retrovirus-related Pol polyprotein from transposon 297-like Protein"/>
    <property type="match status" value="2"/>
</dbReference>
<dbReference type="EMBL" id="JAUCMX010000134">
    <property type="protein sequence ID" value="KAK3506150.1"/>
    <property type="molecule type" value="Genomic_DNA"/>
</dbReference>
<dbReference type="InterPro" id="IPR041588">
    <property type="entry name" value="Integrase_H2C2"/>
</dbReference>
<evidence type="ECO:0000256" key="2">
    <source>
        <dbReference type="ARBA" id="ARBA00012180"/>
    </source>
</evidence>
<dbReference type="GO" id="GO:0004523">
    <property type="term" value="F:RNA-DNA hybrid ribonuclease activity"/>
    <property type="evidence" value="ECO:0007669"/>
    <property type="project" value="UniProtKB-EC"/>
</dbReference>
<evidence type="ECO:0000313" key="7">
    <source>
        <dbReference type="EMBL" id="KAK3506150.1"/>
    </source>
</evidence>
<dbReference type="InterPro" id="IPR012337">
    <property type="entry name" value="RNaseH-like_sf"/>
</dbReference>
<dbReference type="Pfam" id="PF17921">
    <property type="entry name" value="Integrase_H2C2"/>
    <property type="match status" value="2"/>
</dbReference>
<dbReference type="Gene3D" id="3.30.420.10">
    <property type="entry name" value="Ribonuclease H-like superfamily/Ribonuclease H"/>
    <property type="match status" value="2"/>
</dbReference>
<dbReference type="Proteomes" id="UP001274896">
    <property type="component" value="Unassembled WGS sequence"/>
</dbReference>
<feature type="compositionally biased region" description="Polar residues" evidence="4">
    <location>
        <begin position="1159"/>
        <end position="1176"/>
    </location>
</feature>
<dbReference type="InterPro" id="IPR050951">
    <property type="entry name" value="Retrovirus_Pol_polyprotein"/>
</dbReference>
<sequence>LELTKHMNCESREVLQNVVHVCKPNEEDKKLQTDYAAKLRELGLTQIDIDSSEVDDFWKRKLADLIMQYEGIFSRDKLDCGEVKNIVHRIHLKDEKPFRLPYRRVPPAHYHKLRQTLDEMEARGIIRKSNSEWASPLVLVWKPSGELRICTDFRWLNQRTEKDAYPLPHQADALASLGNNCYFSTMDLTSGFYNIPIHEEDRKYTACTTPVGLYEYNRMAQGLCNSPATFSRMMTAIFGDQNYLSLLCYLDDLLVFGKTEEEALDRLEMVFSRLRGHNLKLSQKKCYLMRKTVKFLGHIVSENGIATDPTKVSVISEFKVVDLMEEDGKTPSPIKIRSFLGMANYYSHFIEGLSALAKPLFKLTAGQKIRKKGCKGGPCFPKPKRLSPDDWTAECNLAVEKIKQSLTDTVTLAHPDFKRPFLLSTDASMDGLGAVLSQIPEGEKKPRPVAFASKTLSRAQSHYPAHRLEFYALKWAVCEKFAHWLKGTTFTVLTDNNPLTYIMSKPKLDACEQRWVSKLAPFDFDLKYIPGTQNIPADLLSRRPFARTLEACEALESKAHHVTSESVQEAFRLSVNVLHQNFEGSVQSVQVGSLSQIRSEGVKAIFESCLDWESSRPVRGVQLTHCANRLIHGGVNTLPVFSMEEILAKQRADPIIGRVISFVDRRRRPSRRERDNESTLLLRMLKHWEKLEVKDNVLYRRSKDRVGKIRYQLVLPHSLRAAALEGTHDDAGHQGQSRTLHLVRQRFFWSGMDADVKRYVSHCKRCVVGKTQEPEARAPLESIKTSVPLELVCIDFWSAEGRHGENVDVLVITDHFTKLAHAFPCPNQTAKVVAQKLWNQFFCIYGFPQRIHSDKGANFESKLIAELLLVSGVLKSHTTPYHPMGNGQTERFNRTLGNMIRCLPPRSKERWPQMIQTLTFSYNCTTHETTGFAPFYLMFGRVPRLPVDIMFGSVLRNDDVQTYDEYVETLQEDLREAMRIAQGNTTGAQRRQAKEYNKRSKGIALEVGDRVLLVNKKEKGKRKLADVWDSVVHVVTWKDPTIHIYRVEDPTTRKSKVVHRNFLLPVNFLPLEKPEVESTVFSTVSEEEMSKTKDEGHRSLFSSEIESRSSRIAAWILQGKGPKPSRPVGAHSIQGQSTGQVTETHASSSTDHTRYGGPSITSNGSNPSELSSDCDTVNINKSEWGADDLSSASESNSASKELELTKHMNCESREVLQNVVHVCKPNEEDKKLQTDYAAKLRELGLTQIDIDSSEVDDFWKRKLADLIMQYEGIFSRDKLDCGEVKNIVHRIHLKDEKPFRLPYRRVPPAHYHKLRQTLDEMEARGIIRKSNSEWASPLVLVWKPSGELRICTDFRWLNQRTEKDAYPLPHQADALASLGNNCYFSTMDLTSGFYNIPIHEEDRKYTACTTPVGLYEYNRMAQGLCNSPATFSRMMTAIFGDQNYLSLLCYLDDLLVFGKTEEEALDRLEMVFSRLRGHNLKLSQKKCYLMRKTVKFLGHIVSENGIATDPTKVSVISEFKVVDLMEEDGKTPSPIKIRSFLGMANYYSHFIEGLSALAKPLFKLTAGQKIRKKGCKGGPCFPKPKRLSPDDWTAECNLAVEKIKQSLTDTVTLAHPDFKRPFLLSTDASMDGLGAVLSQIPEGEKKPRPVAFASKTLSRAQSHYPAHRLEFYALKWAVCEKFAHWLKGTTFTVLTDNNPLTYIMSKPKLDACEQRWVSKLAPFDFDLKYIPGTQNIPADLLSRRPFARTLEACEALESKAHHVTSESVQEAFRLSVNVLHQNFEGSVQSVQVGSLSQIRSEGVKAIFESCLDWESSRPVRGVQLTHCANRLIHGGVNTLPVFSMEEILAKQRADPIIGRVISFVDRRRRPSRRERDNESTLLLRMLKHWEKLEVKDNVLYRRSKDRVGKIRYQLVLPHSLRAAALEGTHDDAGHQGQSRTLHLVRQRFFWSGMDADVKRYVSHCKRCVVGKTQEPEARAPLESIKTSVPLELVCIDFWSAEGRHGENVDVLVITDHFTKLAHAFPCPNQTAKVVAQKLWNQFFCIYGFPQRIHSDKGANFESKLIAELLLVSGVLKSHTTPYHPMGNGQTERFNRTLGNMIRCLPPRSKERWPQMIQTLTFSYNCTTHETTGFAPFYLMFGRVPRLPVDIMFGSVLRNDDVQTYDEYVETLQEDLREAMRIAQGNTTGAQRRQAKEYNKRSKGIALEVGDRVLLVNKKEKGKRKLADVWDSVVHVVTWKDPTIHIYRVEDPTTRKSKVVHRNFLLPVNFLPLEKPEVESTVFSTVSEEEMSKTKDEGHRSLFSSEIESRSSRIAAWILQGKGPKPSRPVGAHSIQGQSTGQVTETHASSSTDHTRYGGPSITSNGSNPSELSSDCDTVNINKSEWGADDLSSASESNSASKGINDKEMSDGVSSLK</sequence>
<dbReference type="InterPro" id="IPR000477">
    <property type="entry name" value="RT_dom"/>
</dbReference>
<keyword evidence="8" id="KW-1185">Reference proteome</keyword>
<dbReference type="InterPro" id="IPR036397">
    <property type="entry name" value="RNaseH_sf"/>
</dbReference>
<dbReference type="GO" id="GO:0015074">
    <property type="term" value="P:DNA integration"/>
    <property type="evidence" value="ECO:0007669"/>
    <property type="project" value="InterPro"/>
</dbReference>
<dbReference type="PROSITE" id="PS50994">
    <property type="entry name" value="INTEGRASE"/>
    <property type="match status" value="2"/>
</dbReference>
<dbReference type="GO" id="GO:0003676">
    <property type="term" value="F:nucleic acid binding"/>
    <property type="evidence" value="ECO:0007669"/>
    <property type="project" value="InterPro"/>
</dbReference>
<feature type="compositionally biased region" description="Polar residues" evidence="4">
    <location>
        <begin position="1133"/>
        <end position="1150"/>
    </location>
</feature>
<dbReference type="Pfam" id="PF00078">
    <property type="entry name" value="RVT_1"/>
    <property type="match status" value="2"/>
</dbReference>
<dbReference type="Pfam" id="PF17919">
    <property type="entry name" value="RT_RNaseH_2"/>
    <property type="match status" value="2"/>
</dbReference>
<feature type="domain" description="Reverse transcriptase" evidence="5">
    <location>
        <begin position="1322"/>
        <end position="1501"/>
    </location>
</feature>
<feature type="domain" description="Integrase catalytic" evidence="6">
    <location>
        <begin position="784"/>
        <end position="942"/>
    </location>
</feature>
<feature type="compositionally biased region" description="Low complexity" evidence="4">
    <location>
        <begin position="2391"/>
        <end position="2400"/>
    </location>
</feature>
<dbReference type="Pfam" id="PF00665">
    <property type="entry name" value="rve"/>
    <property type="match status" value="2"/>
</dbReference>
<dbReference type="FunFam" id="3.10.20.370:FF:000001">
    <property type="entry name" value="Retrovirus-related Pol polyprotein from transposon 17.6-like protein"/>
    <property type="match status" value="2"/>
</dbReference>
<dbReference type="CDD" id="cd01647">
    <property type="entry name" value="RT_LTR"/>
    <property type="match status" value="2"/>
</dbReference>
<evidence type="ECO:0000256" key="4">
    <source>
        <dbReference type="SAM" id="MobiDB-lite"/>
    </source>
</evidence>
<dbReference type="InterPro" id="IPR041577">
    <property type="entry name" value="RT_RNaseH_2"/>
</dbReference>
<comment type="caution">
    <text evidence="7">The sequence shown here is derived from an EMBL/GenBank/DDBJ whole genome shotgun (WGS) entry which is preliminary data.</text>
</comment>
<evidence type="ECO:0000256" key="3">
    <source>
        <dbReference type="ARBA" id="ARBA00039658"/>
    </source>
</evidence>
<feature type="non-terminal residue" evidence="7">
    <location>
        <position position="1"/>
    </location>
</feature>
<gene>
    <name evidence="7" type="ORF">QTP70_017475</name>
</gene>